<protein>
    <submittedName>
        <fullName evidence="1">Uncharacterized protein</fullName>
    </submittedName>
</protein>
<dbReference type="NCBIfam" id="TIGR04326">
    <property type="entry name" value="O_ant_LIC13510"/>
    <property type="match status" value="1"/>
</dbReference>
<dbReference type="InterPro" id="IPR027613">
    <property type="entry name" value="O_ant_LIC13510"/>
</dbReference>
<dbReference type="EMBL" id="UINC01074108">
    <property type="protein sequence ID" value="SVC10982.1"/>
    <property type="molecule type" value="Genomic_DNA"/>
</dbReference>
<sequence>FSLWWMSLLAEKSYLKSTGILDCLRLLALRDLLKQYNPRYVELVSADLTLSEAMRLLCVSLNIGFSWNPKVLNNRSWNIRSILKKLPPVIKAPIFLVRHIIRRWPLRRVKAKDWFSDENSIFFFSYFIHLDREACISGRFYSHQWEDLPKLLHKFGKHTNWVHHFLFSPTVPDTATGIRWLKSFNMDAQNQGFHQFLDSFLNIKIVLKTLQKWFKHVCQMSWINQRLQESINNHPIGWLWPLLKQDWKSSVYGTVAIENLIWMGLINRALASIPRQRLGLYLCENQGWERAFIHLWKKHGHGQLIAVPHSLIRYWDLRYFDNQEIWHSKDALAQPLPNKIALNGNA</sequence>
<evidence type="ECO:0000313" key="1">
    <source>
        <dbReference type="EMBL" id="SVC10982.1"/>
    </source>
</evidence>
<dbReference type="AlphaFoldDB" id="A0A382JHY9"/>
<gene>
    <name evidence="1" type="ORF">METZ01_LOCUS263836</name>
</gene>
<feature type="non-terminal residue" evidence="1">
    <location>
        <position position="346"/>
    </location>
</feature>
<reference evidence="1" key="1">
    <citation type="submission" date="2018-05" db="EMBL/GenBank/DDBJ databases">
        <authorList>
            <person name="Lanie J.A."/>
            <person name="Ng W.-L."/>
            <person name="Kazmierczak K.M."/>
            <person name="Andrzejewski T.M."/>
            <person name="Davidsen T.M."/>
            <person name="Wayne K.J."/>
            <person name="Tettelin H."/>
            <person name="Glass J.I."/>
            <person name="Rusch D."/>
            <person name="Podicherti R."/>
            <person name="Tsui H.-C.T."/>
            <person name="Winkler M.E."/>
        </authorList>
    </citation>
    <scope>NUCLEOTIDE SEQUENCE</scope>
</reference>
<organism evidence="1">
    <name type="scientific">marine metagenome</name>
    <dbReference type="NCBI Taxonomy" id="408172"/>
    <lineage>
        <taxon>unclassified sequences</taxon>
        <taxon>metagenomes</taxon>
        <taxon>ecological metagenomes</taxon>
    </lineage>
</organism>
<name>A0A382JHY9_9ZZZZ</name>
<feature type="non-terminal residue" evidence="1">
    <location>
        <position position="1"/>
    </location>
</feature>
<accession>A0A382JHY9</accession>
<proteinExistence type="predicted"/>